<proteinExistence type="evidence at transcript level"/>
<reference evidence="6" key="3">
    <citation type="journal article" date="2000" name="Genome Res.">
        <title>RIKEN integrated sequence analysis (RISA) system--384-format sequencing pipeline with 384 multicapillary sequencer.</title>
        <authorList>
            <person name="Shibata K."/>
            <person name="Itoh M."/>
            <person name="Aizawa K."/>
            <person name="Nagaoka S."/>
            <person name="Sasaki N."/>
            <person name="Carninci P."/>
            <person name="Konno H."/>
            <person name="Akiyama J."/>
            <person name="Nishi K."/>
            <person name="Kitsunai T."/>
            <person name="Tashiro H."/>
            <person name="Itoh M."/>
            <person name="Sumi N."/>
            <person name="Ishii Y."/>
            <person name="Nakamura S."/>
            <person name="Hazama M."/>
            <person name="Nishine T."/>
            <person name="Harada A."/>
            <person name="Yamamoto R."/>
            <person name="Matsumoto H."/>
            <person name="Sakaguchi S."/>
            <person name="Ikegami T."/>
            <person name="Kashiwagi K."/>
            <person name="Fujiwake S."/>
            <person name="Inoue K."/>
            <person name="Togawa Y."/>
            <person name="Izawa M."/>
            <person name="Ohara E."/>
            <person name="Watahiki M."/>
            <person name="Yoneda Y."/>
            <person name="Ishikawa T."/>
            <person name="Ozawa K."/>
            <person name="Tanaka T."/>
            <person name="Matsuura S."/>
            <person name="Kawai J."/>
            <person name="Okazaki Y."/>
            <person name="Muramatsu M."/>
            <person name="Inoue Y."/>
            <person name="Kira A."/>
            <person name="Hayashizaki Y."/>
        </authorList>
    </citation>
    <scope>NUCLEOTIDE SEQUENCE</scope>
    <source>
        <strain evidence="6">C57BL/6J</strain>
        <tissue evidence="6">Placenta</tissue>
    </source>
</reference>
<evidence type="ECO:0000256" key="3">
    <source>
        <dbReference type="ARBA" id="ARBA00023319"/>
    </source>
</evidence>
<gene>
    <name evidence="7" type="primary">Ceacam11</name>
</gene>
<comment type="similarity">
    <text evidence="4">Belongs to the immunoglobulin superfamily. CEA family.</text>
</comment>
<reference evidence="6" key="7">
    <citation type="journal article" date="2005" name="Science">
        <title>The Transcriptional Landscape of the Mammalian Genome.</title>
        <authorList>
            <consortium name="The FANTOM Consortium"/>
            <consortium name="Riken Genome Exploration Research Group and Genome Science Group (Genome Network Project Core Group)"/>
        </authorList>
    </citation>
    <scope>NUCLEOTIDE SEQUENCE</scope>
    <source>
        <strain evidence="6">C57BL/6J</strain>
        <tissue evidence="6">Placenta</tissue>
    </source>
</reference>
<evidence type="ECO:0000313" key="7">
    <source>
        <dbReference type="MGI" id="MGI:1914246"/>
    </source>
</evidence>
<evidence type="ECO:0000259" key="5">
    <source>
        <dbReference type="Pfam" id="PF07686"/>
    </source>
</evidence>
<dbReference type="SUPFAM" id="SSF48726">
    <property type="entry name" value="Immunoglobulin"/>
    <property type="match status" value="2"/>
</dbReference>
<reference evidence="6" key="8">
    <citation type="journal article" date="2005" name="Science">
        <title>Antisense Transcription in the Mammalian Transcriptome.</title>
        <authorList>
            <consortium name="RIKEN Genome Exploration Research Group and Genome Science Group (Genome Network Project Core Group) and the FANTOM Consortium"/>
        </authorList>
    </citation>
    <scope>NUCLEOTIDE SEQUENCE</scope>
    <source>
        <strain evidence="6">C57BL/6J</strain>
        <tissue evidence="6">Placenta</tissue>
    </source>
</reference>
<dbReference type="AGR" id="MGI:1914246"/>
<organism evidence="6">
    <name type="scientific">Mus musculus</name>
    <name type="common">Mouse</name>
    <dbReference type="NCBI Taxonomy" id="10090"/>
    <lineage>
        <taxon>Eukaryota</taxon>
        <taxon>Metazoa</taxon>
        <taxon>Chordata</taxon>
        <taxon>Craniata</taxon>
        <taxon>Vertebrata</taxon>
        <taxon>Euteleostomi</taxon>
        <taxon>Mammalia</taxon>
        <taxon>Eutheria</taxon>
        <taxon>Euarchontoglires</taxon>
        <taxon>Glires</taxon>
        <taxon>Rodentia</taxon>
        <taxon>Myomorpha</taxon>
        <taxon>Muroidea</taxon>
        <taxon>Muridae</taxon>
        <taxon>Murinae</taxon>
        <taxon>Mus</taxon>
        <taxon>Mus</taxon>
    </lineage>
</organism>
<dbReference type="AlphaFoldDB" id="Q9CW14"/>
<dbReference type="Pfam" id="PF07686">
    <property type="entry name" value="V-set"/>
    <property type="match status" value="1"/>
</dbReference>
<reference evidence="6" key="4">
    <citation type="submission" date="2000-07" db="EMBL/GenBank/DDBJ databases">
        <authorList>
            <person name="Adachi J."/>
            <person name="Aizawa K."/>
            <person name="Akahira S."/>
            <person name="Akimura T."/>
            <person name="Arai A."/>
            <person name="Aono H."/>
            <person name="Arakawa T."/>
            <person name="Bono H."/>
            <person name="Carninci P."/>
            <person name="Fukuda S."/>
            <person name="Fukunishi Y."/>
            <person name="Furuno M."/>
            <person name="Hanagaki T."/>
            <person name="Hara A."/>
            <person name="Hayatsu N."/>
            <person name="Hiramoto K."/>
            <person name="Hiraoka T."/>
            <person name="Hori F."/>
            <person name="Imotani K."/>
            <person name="Ishii Y."/>
            <person name="Itoh M."/>
            <person name="Izawa M."/>
            <person name="Kasukawa T."/>
            <person name="Kato H."/>
            <person name="Kawai J."/>
            <person name="Kojima Y."/>
            <person name="Konno H."/>
            <person name="Kouda M."/>
            <person name="Koya S."/>
            <person name="Kurihara C."/>
            <person name="Matsuyama T."/>
            <person name="Miyazaki A."/>
            <person name="Nishi K."/>
            <person name="Nomura K."/>
            <person name="Numazaki R."/>
            <person name="Ohno M."/>
            <person name="Okazaki Y."/>
            <person name="Okido T."/>
            <person name="Owa C."/>
            <person name="Saito H."/>
            <person name="Saito R."/>
            <person name="Sakai C."/>
            <person name="Sakai K."/>
            <person name="Sano H."/>
            <person name="Sasaki D."/>
            <person name="Shibata K."/>
            <person name="Shibata Y."/>
            <person name="Shinagawa A."/>
            <person name="Shiraki T."/>
            <person name="Sogabe Y."/>
            <person name="Suzuki H."/>
            <person name="Tagami M."/>
            <person name="Tagawa A."/>
            <person name="Takahashi F."/>
            <person name="Tanaka T."/>
            <person name="Tejima Y."/>
            <person name="Toya T."/>
            <person name="Yamamura T."/>
            <person name="Yasunishi A."/>
            <person name="Yoshida K."/>
            <person name="Yoshino M."/>
            <person name="Muramatsu M."/>
            <person name="Hayashizaki Y."/>
        </authorList>
    </citation>
    <scope>NUCLEOTIDE SEQUENCE</scope>
    <source>
        <strain evidence="6">C57BL/6J</strain>
        <tissue evidence="6">Placenta</tissue>
    </source>
</reference>
<dbReference type="OrthoDB" id="6353782at2759"/>
<feature type="non-terminal residue" evidence="6">
    <location>
        <position position="306"/>
    </location>
</feature>
<evidence type="ECO:0000256" key="2">
    <source>
        <dbReference type="ARBA" id="ARBA00023180"/>
    </source>
</evidence>
<name>Q9CW14_MOUSE</name>
<reference evidence="6" key="2">
    <citation type="journal article" date="2000" name="Genome Res.">
        <title>Normalization and subtraction of cap-trapper-selected cDNAs to prepare full-length cDNA libraries for rapid discovery of new genes.</title>
        <authorList>
            <person name="Carninci P."/>
            <person name="Shibata Y."/>
            <person name="Hayatsu N."/>
            <person name="Sugahara Y."/>
            <person name="Shibata K."/>
            <person name="Itoh M."/>
            <person name="Konno H."/>
            <person name="Okazaki Y."/>
            <person name="Muramatsu M."/>
            <person name="Hayashizaki Y."/>
        </authorList>
    </citation>
    <scope>NUCLEOTIDE SEQUENCE</scope>
    <source>
        <strain evidence="6">C57BL/6J</strain>
        <tissue evidence="6">Placenta</tissue>
    </source>
</reference>
<dbReference type="EMBL" id="AK005432">
    <property type="protein sequence ID" value="BAB24026.1"/>
    <property type="molecule type" value="mRNA"/>
</dbReference>
<evidence type="ECO:0000256" key="1">
    <source>
        <dbReference type="ARBA" id="ARBA00022729"/>
    </source>
</evidence>
<dbReference type="CDD" id="cd05774">
    <property type="entry name" value="IgV_CEACAM_D1"/>
    <property type="match status" value="2"/>
</dbReference>
<dbReference type="InterPro" id="IPR013106">
    <property type="entry name" value="Ig_V-set"/>
</dbReference>
<protein>
    <recommendedName>
        <fullName evidence="5">Immunoglobulin V-set domain-containing protein</fullName>
    </recommendedName>
</protein>
<dbReference type="PeptideAtlas" id="Q9CW14"/>
<reference evidence="6" key="6">
    <citation type="journal article" date="2002" name="Nature">
        <title>Analysis of the mouse transcriptome based on functional annotation of 60,770 full-length cDNAs.</title>
        <authorList>
            <consortium name="The FANTOM Consortium and the RIKEN Genome Exploration Research Group Phase I and II Team"/>
        </authorList>
    </citation>
    <scope>NUCLEOTIDE SEQUENCE</scope>
    <source>
        <strain evidence="6">C57BL/6J</strain>
        <tissue evidence="6">Placenta</tissue>
    </source>
</reference>
<reference evidence="6" key="5">
    <citation type="journal article" date="2001" name="Nature">
        <title>Functional annotation of a full-length mouse cDNA collection.</title>
        <authorList>
            <consortium name="The RIKEN Genome Exploration Research Group Phase II Team and the FANTOM Consortium"/>
        </authorList>
    </citation>
    <scope>NUCLEOTIDE SEQUENCE</scope>
    <source>
        <strain evidence="6">C57BL/6J</strain>
        <tissue evidence="6">Placenta</tissue>
    </source>
</reference>
<dbReference type="InterPro" id="IPR050831">
    <property type="entry name" value="CEA_cell_adhesion"/>
</dbReference>
<dbReference type="MGI" id="MGI:1914246">
    <property type="gene designation" value="Ceacam11"/>
</dbReference>
<dbReference type="Gene3D" id="2.60.40.10">
    <property type="entry name" value="Immunoglobulins"/>
    <property type="match status" value="2"/>
</dbReference>
<dbReference type="InterPro" id="IPR036179">
    <property type="entry name" value="Ig-like_dom_sf"/>
</dbReference>
<keyword evidence="3" id="KW-0393">Immunoglobulin domain</keyword>
<keyword evidence="1" id="KW-0732">Signal</keyword>
<dbReference type="PANTHER" id="PTHR44427:SF1">
    <property type="entry name" value="CARCINOEMBRYONIC ANTIGEN-RELATED CELL ADHESION MOLECULE 1"/>
    <property type="match status" value="1"/>
</dbReference>
<keyword evidence="2" id="KW-0325">Glycoprotein</keyword>
<accession>Q9CW14</accession>
<reference evidence="6" key="1">
    <citation type="journal article" date="1999" name="Methods Enzymol.">
        <title>High-efficiency full-length cDNA cloning.</title>
        <authorList>
            <person name="Carninci P."/>
            <person name="Hayashizaki Y."/>
        </authorList>
    </citation>
    <scope>NUCLEOTIDE SEQUENCE</scope>
    <source>
        <strain evidence="6">C57BL/6J</strain>
        <tissue evidence="6">Placenta</tissue>
    </source>
</reference>
<dbReference type="InterPro" id="IPR013783">
    <property type="entry name" value="Ig-like_fold"/>
</dbReference>
<sequence>MMDSLALSCKDSTSWQGILLTVSLLTCWLIPTTTQITIESVPPIAVEGENVLLFVHNLPENVQTLSWYTGVKPLKNCEIASHVTATNSTVVGPAHSGREIVLKNGSLLIKSTTRKDSGYYTLQILDTTSRPELIRAEFFVHSPLLGYKKHLAPSQLTIKLVPSRVEENDNILLQVYHLPQKLQGFAWHKAVLPLDHFKIASHSFLTHSTMLGSAYQDRVIICNDGTLVLLNVTQNDTGLYTFRTISVDLKSEWDILDLQVNKPGNWLHPISDQQVNHGLSRRVENERQTCAILPVLPLLFKINNFL</sequence>
<evidence type="ECO:0000256" key="4">
    <source>
        <dbReference type="ARBA" id="ARBA00038222"/>
    </source>
</evidence>
<feature type="domain" description="Immunoglobulin V-set" evidence="5">
    <location>
        <begin position="43"/>
        <end position="126"/>
    </location>
</feature>
<dbReference type="PANTHER" id="PTHR44427">
    <property type="entry name" value="CARCINOEMBRYONIC ANTIGEN-RELATED CELL ADHESION MOLECULE 19"/>
    <property type="match status" value="1"/>
</dbReference>
<evidence type="ECO:0000313" key="6">
    <source>
        <dbReference type="EMBL" id="BAB24026.1"/>
    </source>
</evidence>